<evidence type="ECO:0000313" key="5">
    <source>
        <dbReference type="Proteomes" id="UP001604336"/>
    </source>
</evidence>
<keyword evidence="1" id="KW-0649">Protein kinase inhibitor</keyword>
<comment type="caution">
    <text evidence="4">The sequence shown here is derived from an EMBL/GenBank/DDBJ whole genome shotgun (WGS) entry which is preliminary data.</text>
</comment>
<keyword evidence="2" id="KW-0131">Cell cycle</keyword>
<evidence type="ECO:0000313" key="4">
    <source>
        <dbReference type="EMBL" id="KAL2481542.1"/>
    </source>
</evidence>
<evidence type="ECO:0000256" key="3">
    <source>
        <dbReference type="SAM" id="MobiDB-lite"/>
    </source>
</evidence>
<keyword evidence="5" id="KW-1185">Reference proteome</keyword>
<gene>
    <name evidence="4" type="ORF">Adt_34508</name>
</gene>
<reference evidence="5" key="1">
    <citation type="submission" date="2024-07" db="EMBL/GenBank/DDBJ databases">
        <title>Two chromosome-level genome assemblies of Korean endemic species Abeliophyllum distichum and Forsythia ovata (Oleaceae).</title>
        <authorList>
            <person name="Jang H."/>
        </authorList>
    </citation>
    <scope>NUCLEOTIDE SEQUENCE [LARGE SCALE GENOMIC DNA]</scope>
</reference>
<protein>
    <submittedName>
        <fullName evidence="4">Uncharacterized protein</fullName>
    </submittedName>
</protein>
<evidence type="ECO:0000256" key="2">
    <source>
        <dbReference type="ARBA" id="ARBA00023306"/>
    </source>
</evidence>
<feature type="compositionally biased region" description="Basic and acidic residues" evidence="3">
    <location>
        <begin position="45"/>
        <end position="60"/>
    </location>
</feature>
<dbReference type="PANTHER" id="PTHR33142">
    <property type="entry name" value="CYCLIN-DEPENDENT PROTEIN KINASE INHIBITOR SMR13"/>
    <property type="match status" value="1"/>
</dbReference>
<organism evidence="4 5">
    <name type="scientific">Abeliophyllum distichum</name>
    <dbReference type="NCBI Taxonomy" id="126358"/>
    <lineage>
        <taxon>Eukaryota</taxon>
        <taxon>Viridiplantae</taxon>
        <taxon>Streptophyta</taxon>
        <taxon>Embryophyta</taxon>
        <taxon>Tracheophyta</taxon>
        <taxon>Spermatophyta</taxon>
        <taxon>Magnoliopsida</taxon>
        <taxon>eudicotyledons</taxon>
        <taxon>Gunneridae</taxon>
        <taxon>Pentapetalae</taxon>
        <taxon>asterids</taxon>
        <taxon>lamiids</taxon>
        <taxon>Lamiales</taxon>
        <taxon>Oleaceae</taxon>
        <taxon>Forsythieae</taxon>
        <taxon>Abeliophyllum</taxon>
    </lineage>
</organism>
<dbReference type="EMBL" id="JBFOLK010000010">
    <property type="protein sequence ID" value="KAL2481542.1"/>
    <property type="molecule type" value="Genomic_DNA"/>
</dbReference>
<dbReference type="AlphaFoldDB" id="A0ABD1QZC1"/>
<accession>A0ABD1QZC1</accession>
<dbReference type="InterPro" id="IPR040389">
    <property type="entry name" value="SMR"/>
</dbReference>
<dbReference type="Proteomes" id="UP001604336">
    <property type="component" value="Unassembled WGS sequence"/>
</dbReference>
<feature type="region of interest" description="Disordered" evidence="3">
    <location>
        <begin position="93"/>
        <end position="173"/>
    </location>
</feature>
<feature type="compositionally biased region" description="Basic and acidic residues" evidence="3">
    <location>
        <begin position="160"/>
        <end position="173"/>
    </location>
</feature>
<sequence length="173" mass="19647">MSNKNSQFFLVKEDQEEEKEEIKLDNLSQPQLEIIDSCQQEDEGIQEKKPEDETDHKKEEEEGGGGGGKKEEICEITSVSFIESKIPCLGESEVAENDDGFRTPTSLDQKIPVMTQCPPAPKKTRPEPSMKRKASRRSLQFDVSAEVDSIFSPIPEEDLDLKFKKPRTDRDED</sequence>
<dbReference type="PANTHER" id="PTHR33142:SF66">
    <property type="entry name" value="CYCLIN-DEPENDENT PROTEIN KINASE INHIBITOR SMR3"/>
    <property type="match status" value="1"/>
</dbReference>
<dbReference type="GO" id="GO:0004860">
    <property type="term" value="F:protein kinase inhibitor activity"/>
    <property type="evidence" value="ECO:0007669"/>
    <property type="project" value="UniProtKB-KW"/>
</dbReference>
<name>A0ABD1QZC1_9LAMI</name>
<evidence type="ECO:0000256" key="1">
    <source>
        <dbReference type="ARBA" id="ARBA00023013"/>
    </source>
</evidence>
<proteinExistence type="predicted"/>
<feature type="region of interest" description="Disordered" evidence="3">
    <location>
        <begin position="1"/>
        <end position="72"/>
    </location>
</feature>